<dbReference type="RefSeq" id="WP_188710862.1">
    <property type="nucleotide sequence ID" value="NZ_BMHO01000001.1"/>
</dbReference>
<evidence type="ECO:0008006" key="6">
    <source>
        <dbReference type="Google" id="ProtNLM"/>
    </source>
</evidence>
<reference evidence="4" key="1">
    <citation type="journal article" date="2014" name="Int. J. Syst. Evol. Microbiol.">
        <title>Complete genome sequence of Corynebacterium casei LMG S-19264T (=DSM 44701T), isolated from a smear-ripened cheese.</title>
        <authorList>
            <consortium name="US DOE Joint Genome Institute (JGI-PGF)"/>
            <person name="Walter F."/>
            <person name="Albersmeier A."/>
            <person name="Kalinowski J."/>
            <person name="Ruckert C."/>
        </authorList>
    </citation>
    <scope>NUCLEOTIDE SEQUENCE</scope>
    <source>
        <strain evidence="4">CGMCC 1.15152</strain>
    </source>
</reference>
<dbReference type="EMBL" id="BMHO01000001">
    <property type="protein sequence ID" value="GGD29025.1"/>
    <property type="molecule type" value="Genomic_DNA"/>
</dbReference>
<dbReference type="AlphaFoldDB" id="A0A917DDJ8"/>
<dbReference type="Pfam" id="PF01547">
    <property type="entry name" value="SBP_bac_1"/>
    <property type="match status" value="1"/>
</dbReference>
<evidence type="ECO:0000313" key="4">
    <source>
        <dbReference type="EMBL" id="GGD29025.1"/>
    </source>
</evidence>
<organism evidence="4 5">
    <name type="scientific">Microbacterium faecale</name>
    <dbReference type="NCBI Taxonomy" id="1804630"/>
    <lineage>
        <taxon>Bacteria</taxon>
        <taxon>Bacillati</taxon>
        <taxon>Actinomycetota</taxon>
        <taxon>Actinomycetes</taxon>
        <taxon>Micrococcales</taxon>
        <taxon>Microbacteriaceae</taxon>
        <taxon>Microbacterium</taxon>
    </lineage>
</organism>
<proteinExistence type="predicted"/>
<name>A0A917DDJ8_9MICO</name>
<gene>
    <name evidence="4" type="ORF">GCM10010915_06420</name>
</gene>
<accession>A0A917DDJ8</accession>
<dbReference type="SUPFAM" id="SSF53850">
    <property type="entry name" value="Periplasmic binding protein-like II"/>
    <property type="match status" value="1"/>
</dbReference>
<protein>
    <recommendedName>
        <fullName evidence="6">ABC transporter substrate-binding protein</fullName>
    </recommendedName>
</protein>
<dbReference type="Gene3D" id="3.40.190.10">
    <property type="entry name" value="Periplasmic binding protein-like II"/>
    <property type="match status" value="2"/>
</dbReference>
<dbReference type="PROSITE" id="PS51257">
    <property type="entry name" value="PROKAR_LIPOPROTEIN"/>
    <property type="match status" value="1"/>
</dbReference>
<feature type="region of interest" description="Disordered" evidence="2">
    <location>
        <begin position="27"/>
        <end position="46"/>
    </location>
</feature>
<dbReference type="PANTHER" id="PTHR30006:SF2">
    <property type="entry name" value="ABC TRANSPORTER SUBSTRATE-BINDING PROTEIN"/>
    <property type="match status" value="1"/>
</dbReference>
<keyword evidence="1 3" id="KW-0732">Signal</keyword>
<feature type="chain" id="PRO_5039413678" description="ABC transporter substrate-binding protein" evidence="3">
    <location>
        <begin position="28"/>
        <end position="376"/>
    </location>
</feature>
<feature type="signal peptide" evidence="3">
    <location>
        <begin position="1"/>
        <end position="27"/>
    </location>
</feature>
<dbReference type="Proteomes" id="UP000633205">
    <property type="component" value="Unassembled WGS sequence"/>
</dbReference>
<keyword evidence="5" id="KW-1185">Reference proteome</keyword>
<comment type="caution">
    <text evidence="4">The sequence shown here is derived from an EMBL/GenBank/DDBJ whole genome shotgun (WGS) entry which is preliminary data.</text>
</comment>
<dbReference type="PANTHER" id="PTHR30006">
    <property type="entry name" value="THIAMINE-BINDING PERIPLASMIC PROTEIN-RELATED"/>
    <property type="match status" value="1"/>
</dbReference>
<dbReference type="InterPro" id="IPR006059">
    <property type="entry name" value="SBP"/>
</dbReference>
<reference evidence="4" key="2">
    <citation type="submission" date="2020-09" db="EMBL/GenBank/DDBJ databases">
        <authorList>
            <person name="Sun Q."/>
            <person name="Zhou Y."/>
        </authorList>
    </citation>
    <scope>NUCLEOTIDE SEQUENCE</scope>
    <source>
        <strain evidence="4">CGMCC 1.15152</strain>
    </source>
</reference>
<evidence type="ECO:0000313" key="5">
    <source>
        <dbReference type="Proteomes" id="UP000633205"/>
    </source>
</evidence>
<evidence type="ECO:0000256" key="1">
    <source>
        <dbReference type="ARBA" id="ARBA00022729"/>
    </source>
</evidence>
<evidence type="ECO:0000256" key="3">
    <source>
        <dbReference type="SAM" id="SignalP"/>
    </source>
</evidence>
<evidence type="ECO:0000256" key="2">
    <source>
        <dbReference type="SAM" id="MobiDB-lite"/>
    </source>
</evidence>
<sequence length="376" mass="39319">MRRTLSLTGAVAAAALLLAGCAGSSTPAEEPAGNGVGGGDPAADTELLGGNEAAAQLEELYAAAQEAGQTSVTIYGPGETDKAAMYEVFSARFPDITVEPVYILGPDLTAKLEAEFASGQHVGDIIQNGDAGIAGNLLADQLEPFTPVLAEQLDPVAYAEPSGAAWAATAATFGFAYNTSLLSPEEAPTTWEDLLDPSLKGKMTSDNMTRNGAGLGTLSHVLWDGRYGPDWLDEFAAQDIIFQASTPAAGTAVATGEFALQPAYPMAFYLRDRANGAPVEWTLPDEGVHLSPHYVSLLRNGPNPEAAKLLMSWLFTPEAQQAAAELGYYPLLPGEAGPDGLPPADELDLLEPLSLTDVLDIHSENLETVKVAFGEE</sequence>